<dbReference type="SUPFAM" id="SSF50494">
    <property type="entry name" value="Trypsin-like serine proteases"/>
    <property type="match status" value="3"/>
</dbReference>
<dbReference type="EMBL" id="JANPWB010000011">
    <property type="protein sequence ID" value="KAJ1125619.1"/>
    <property type="molecule type" value="Genomic_DNA"/>
</dbReference>
<keyword evidence="3 5" id="KW-0378">Hydrolase</keyword>
<dbReference type="InterPro" id="IPR001314">
    <property type="entry name" value="Peptidase_S1A"/>
</dbReference>
<feature type="chain" id="PRO_5043787369" description="Peptidase S1 domain-containing protein" evidence="6">
    <location>
        <begin position="21"/>
        <end position="1014"/>
    </location>
</feature>
<feature type="domain" description="Peptidase S1" evidence="7">
    <location>
        <begin position="590"/>
        <end position="832"/>
    </location>
</feature>
<dbReference type="InterPro" id="IPR018114">
    <property type="entry name" value="TRYPSIN_HIS"/>
</dbReference>
<dbReference type="InterPro" id="IPR001254">
    <property type="entry name" value="Trypsin_dom"/>
</dbReference>
<evidence type="ECO:0000256" key="1">
    <source>
        <dbReference type="ARBA" id="ARBA00022670"/>
    </source>
</evidence>
<comment type="caution">
    <text evidence="8">The sequence shown here is derived from an EMBL/GenBank/DDBJ whole genome shotgun (WGS) entry which is preliminary data.</text>
</comment>
<dbReference type="InterPro" id="IPR043504">
    <property type="entry name" value="Peptidase_S1_PA_chymotrypsin"/>
</dbReference>
<dbReference type="PANTHER" id="PTHR24253">
    <property type="entry name" value="TRANSMEMBRANE PROTEASE SERINE"/>
    <property type="match status" value="1"/>
</dbReference>
<evidence type="ECO:0000259" key="7">
    <source>
        <dbReference type="PROSITE" id="PS50240"/>
    </source>
</evidence>
<feature type="domain" description="Peptidase S1" evidence="7">
    <location>
        <begin position="34"/>
        <end position="279"/>
    </location>
</feature>
<sequence>MWSLLSRLLVLCAVVTDLSATTPECGKQQASRRMYGGTNAILGEWPWHVTFSFLEEPFCGGSLISEEWVLTAAHCFYGNKTLMNPASWRAYLAFTTLGGTPGAQSVERGVSQIIVHEKYTNFINGYDAALVKLSKPVAFDRSIQPICLPLIGHHFKLRSTCWATGLEDLQPGDNITTERHLQKVSITLIGQKTCNCIYSSLDSLEHSKPVLPGMLCGTDKDGNRGPCSGDSGGPVVCNEDGTWFLAGIVSFSLACHLPNSPTVFSAVSTFSNWIKTRTAGRDSLVSFTNQTTAVPGILEDDGNCTDLISTKNPGCGILKVNTTEPGAQPGEWPWSVGLLFLGTYTCEGTLISESWVLAAGHCFSGSEVSESPNDWTVFLGHPTQVARVKKISINGAFVTELEGGDIAMLQLAQPVVFGEYLQPVCVPMAEHRFRFGSTCWITGRRQAAGNGSSPELQEAELNLIGTNRCNCIYSRSGSTNASVSLQPGMICGAPQQGQTSTCQIDTGGSLVCNENGAWFLAGIASFGGNCGEPDRPAVYTEISTFGEWIKDLTREAYFAPQPVSVPPDLDNANCSDNSDSVCGRPVNAARKAGSGDAAVGAWPWMASIVQYGDHVCSCVLVSKKWVLCEANCFSSFPLFEDDYIIYLGRSDEAGSSQHEISRRLKRVVHHPQNKWQSSKYYLALAELAPDVIYSDYVRPICLPTDRVLLPAGSNCWLTGWGDIKPPERFLASSSLKELIVTVLDANQCSCQYEGEERPSNDTAKRMICVRNYLGGDSACLEDPGKPLVCQDKSGSWFVAGFASSEARCTEPPCPRIFTKVAPFESWIRETVAADAQFVNIMDGFLSVNMTEGTLATSTPMREDSTRTTTDVESTMASESTHTNGIALGSRRINTNLQNISTTMGPELFNRTVGSQSIHTSLGPSSNNATVGLQNISTTEGPQNGKITATTWDPVKSTIILSSDIMSRTTAGEISSNILVSVNPNTSSPSAAPQAVKSVTLYWILGLLYLIPVTC</sequence>
<evidence type="ECO:0000256" key="6">
    <source>
        <dbReference type="SAM" id="SignalP"/>
    </source>
</evidence>
<dbReference type="Proteomes" id="UP001066276">
    <property type="component" value="Chromosome 7"/>
</dbReference>
<dbReference type="GO" id="GO:0004252">
    <property type="term" value="F:serine-type endopeptidase activity"/>
    <property type="evidence" value="ECO:0007669"/>
    <property type="project" value="InterPro"/>
</dbReference>
<proteinExistence type="predicted"/>
<dbReference type="PROSITE" id="PS00134">
    <property type="entry name" value="TRYPSIN_HIS"/>
    <property type="match status" value="1"/>
</dbReference>
<dbReference type="FunFam" id="2.40.10.10:FF:000024">
    <property type="entry name" value="Serine protease 53"/>
    <property type="match status" value="3"/>
</dbReference>
<evidence type="ECO:0000256" key="4">
    <source>
        <dbReference type="ARBA" id="ARBA00023157"/>
    </source>
</evidence>
<keyword evidence="9" id="KW-1185">Reference proteome</keyword>
<organism evidence="8 9">
    <name type="scientific">Pleurodeles waltl</name>
    <name type="common">Iberian ribbed newt</name>
    <dbReference type="NCBI Taxonomy" id="8319"/>
    <lineage>
        <taxon>Eukaryota</taxon>
        <taxon>Metazoa</taxon>
        <taxon>Chordata</taxon>
        <taxon>Craniata</taxon>
        <taxon>Vertebrata</taxon>
        <taxon>Euteleostomi</taxon>
        <taxon>Amphibia</taxon>
        <taxon>Batrachia</taxon>
        <taxon>Caudata</taxon>
        <taxon>Salamandroidea</taxon>
        <taxon>Salamandridae</taxon>
        <taxon>Pleurodelinae</taxon>
        <taxon>Pleurodeles</taxon>
    </lineage>
</organism>
<gene>
    <name evidence="8" type="ORF">NDU88_004043</name>
</gene>
<keyword evidence="4" id="KW-1015">Disulfide bond</keyword>
<feature type="domain" description="Peptidase S1" evidence="7">
    <location>
        <begin position="317"/>
        <end position="554"/>
    </location>
</feature>
<dbReference type="InterPro" id="IPR009003">
    <property type="entry name" value="Peptidase_S1_PA"/>
</dbReference>
<evidence type="ECO:0000256" key="3">
    <source>
        <dbReference type="ARBA" id="ARBA00022801"/>
    </source>
</evidence>
<dbReference type="SMART" id="SM00020">
    <property type="entry name" value="Tryp_SPc"/>
    <property type="match status" value="3"/>
</dbReference>
<reference evidence="8" key="1">
    <citation type="journal article" date="2022" name="bioRxiv">
        <title>Sequencing and chromosome-scale assembly of the giantPleurodeles waltlgenome.</title>
        <authorList>
            <person name="Brown T."/>
            <person name="Elewa A."/>
            <person name="Iarovenko S."/>
            <person name="Subramanian E."/>
            <person name="Araus A.J."/>
            <person name="Petzold A."/>
            <person name="Susuki M."/>
            <person name="Suzuki K.-i.T."/>
            <person name="Hayashi T."/>
            <person name="Toyoda A."/>
            <person name="Oliveira C."/>
            <person name="Osipova E."/>
            <person name="Leigh N.D."/>
            <person name="Simon A."/>
            <person name="Yun M.H."/>
        </authorList>
    </citation>
    <scope>NUCLEOTIDE SEQUENCE</scope>
    <source>
        <strain evidence="8">20211129_DDA</strain>
        <tissue evidence="8">Liver</tissue>
    </source>
</reference>
<evidence type="ECO:0000313" key="8">
    <source>
        <dbReference type="EMBL" id="KAJ1125619.1"/>
    </source>
</evidence>
<feature type="signal peptide" evidence="6">
    <location>
        <begin position="1"/>
        <end position="20"/>
    </location>
</feature>
<dbReference type="AlphaFoldDB" id="A0AAV7PEK7"/>
<accession>A0AAV7PEK7</accession>
<dbReference type="GO" id="GO:0005886">
    <property type="term" value="C:plasma membrane"/>
    <property type="evidence" value="ECO:0007669"/>
    <property type="project" value="TreeGrafter"/>
</dbReference>
<name>A0AAV7PEK7_PLEWA</name>
<evidence type="ECO:0000256" key="2">
    <source>
        <dbReference type="ARBA" id="ARBA00022729"/>
    </source>
</evidence>
<dbReference type="InterPro" id="IPR033116">
    <property type="entry name" value="TRYPSIN_SER"/>
</dbReference>
<evidence type="ECO:0000256" key="5">
    <source>
        <dbReference type="RuleBase" id="RU363034"/>
    </source>
</evidence>
<dbReference type="GO" id="GO:0006508">
    <property type="term" value="P:proteolysis"/>
    <property type="evidence" value="ECO:0007669"/>
    <property type="project" value="UniProtKB-KW"/>
</dbReference>
<protein>
    <recommendedName>
        <fullName evidence="7">Peptidase S1 domain-containing protein</fullName>
    </recommendedName>
</protein>
<dbReference type="Gene3D" id="2.40.10.10">
    <property type="entry name" value="Trypsin-like serine proteases"/>
    <property type="match status" value="3"/>
</dbReference>
<dbReference type="Pfam" id="PF00089">
    <property type="entry name" value="Trypsin"/>
    <property type="match status" value="3"/>
</dbReference>
<keyword evidence="2 6" id="KW-0732">Signal</keyword>
<dbReference type="PANTHER" id="PTHR24253:SF62">
    <property type="entry name" value="TRANSMEMBRANE PROTEASE SERINE 6"/>
    <property type="match status" value="1"/>
</dbReference>
<evidence type="ECO:0000313" key="9">
    <source>
        <dbReference type="Proteomes" id="UP001066276"/>
    </source>
</evidence>
<keyword evidence="1 5" id="KW-0645">Protease</keyword>
<keyword evidence="5" id="KW-0720">Serine protease</keyword>
<dbReference type="PROSITE" id="PS00135">
    <property type="entry name" value="TRYPSIN_SER"/>
    <property type="match status" value="1"/>
</dbReference>
<dbReference type="PROSITE" id="PS50240">
    <property type="entry name" value="TRYPSIN_DOM"/>
    <property type="match status" value="3"/>
</dbReference>
<dbReference type="CDD" id="cd00190">
    <property type="entry name" value="Tryp_SPc"/>
    <property type="match status" value="3"/>
</dbReference>
<dbReference type="PRINTS" id="PR00722">
    <property type="entry name" value="CHYMOTRYPSIN"/>
</dbReference>